<protein>
    <submittedName>
        <fullName evidence="1">Uncharacterized protein</fullName>
    </submittedName>
</protein>
<dbReference type="VEuPathDB" id="FungiDB:I7I52_03942"/>
<organism evidence="1 2">
    <name type="scientific">Ajellomyces capsulatus</name>
    <name type="common">Darling's disease fungus</name>
    <name type="synonym">Histoplasma capsulatum</name>
    <dbReference type="NCBI Taxonomy" id="5037"/>
    <lineage>
        <taxon>Eukaryota</taxon>
        <taxon>Fungi</taxon>
        <taxon>Dikarya</taxon>
        <taxon>Ascomycota</taxon>
        <taxon>Pezizomycotina</taxon>
        <taxon>Eurotiomycetes</taxon>
        <taxon>Eurotiomycetidae</taxon>
        <taxon>Onygenales</taxon>
        <taxon>Ajellomycetaceae</taxon>
        <taxon>Histoplasma</taxon>
    </lineage>
</organism>
<comment type="caution">
    <text evidence="1">The sequence shown here is derived from an EMBL/GenBank/DDBJ whole genome shotgun (WGS) entry which is preliminary data.</text>
</comment>
<gene>
    <name evidence="1" type="ORF">I7I52_03942</name>
</gene>
<evidence type="ECO:0000313" key="2">
    <source>
        <dbReference type="Proteomes" id="UP000670092"/>
    </source>
</evidence>
<proteinExistence type="predicted"/>
<reference evidence="1 2" key="1">
    <citation type="submission" date="2021-01" db="EMBL/GenBank/DDBJ databases">
        <title>Chromosome-level genome assembly of a human fungal pathogen reveals clustering of transcriptionally co-regulated genes.</title>
        <authorList>
            <person name="Voorhies M."/>
            <person name="Cohen S."/>
            <person name="Shea T.P."/>
            <person name="Petrus S."/>
            <person name="Munoz J.F."/>
            <person name="Poplawski S."/>
            <person name="Goldman W.E."/>
            <person name="Michael T."/>
            <person name="Cuomo C.A."/>
            <person name="Sil A."/>
            <person name="Beyhan S."/>
        </authorList>
    </citation>
    <scope>NUCLEOTIDE SEQUENCE [LARGE SCALE GENOMIC DNA]</scope>
    <source>
        <strain evidence="1 2">G184AR</strain>
    </source>
</reference>
<accession>A0A8H7ZCL7</accession>
<dbReference type="Proteomes" id="UP000670092">
    <property type="component" value="Unassembled WGS sequence"/>
</dbReference>
<dbReference type="OrthoDB" id="6770063at2759"/>
<sequence length="174" mass="18856">MGAKTIGPGNRKYKHADKKVCPALPIWKWGKFKFIQKENEKKKKINKNPPIPNPITKTVIVSSATTSPTANSSATWFIPAVITLLSKATTKHVTATTIVMYHFRALLQFFGFSGSSSLKVTSSKSSIFPVAWDLTGFVIRPSGVSRVYSSSVAVSLRIRDGRSVGSIVSGSPAE</sequence>
<dbReference type="EMBL" id="JAEVHI010000001">
    <property type="protein sequence ID" value="KAG5305325.1"/>
    <property type="molecule type" value="Genomic_DNA"/>
</dbReference>
<dbReference type="AlphaFoldDB" id="A0A8H7ZCL7"/>
<name>A0A8H7ZCL7_AJECA</name>
<evidence type="ECO:0000313" key="1">
    <source>
        <dbReference type="EMBL" id="KAG5305325.1"/>
    </source>
</evidence>